<evidence type="ECO:0000313" key="4">
    <source>
        <dbReference type="Proteomes" id="UP001208017"/>
    </source>
</evidence>
<dbReference type="Proteomes" id="UP001208017">
    <property type="component" value="Unassembled WGS sequence"/>
</dbReference>
<sequence length="129" mass="14823">MIKGITRGLLLGLILLAVDLVYVFLRYRPDGWDAWRLAISNSIFLLALCVLIGGVTVFSRLFSFRRRMYLPNVNPLERQPHTREEKQELEHEKAKMNEEDKVSLNERGRDITLLVTAAMLVLVSILLSL</sequence>
<feature type="transmembrane region" description="Helical" evidence="2">
    <location>
        <begin position="37"/>
        <end position="58"/>
    </location>
</feature>
<dbReference type="RefSeq" id="WP_267150700.1">
    <property type="nucleotide sequence ID" value="NZ_JAPMLT010000002.1"/>
</dbReference>
<evidence type="ECO:0000256" key="1">
    <source>
        <dbReference type="SAM" id="MobiDB-lite"/>
    </source>
</evidence>
<evidence type="ECO:0000313" key="3">
    <source>
        <dbReference type="EMBL" id="MCX7569458.1"/>
    </source>
</evidence>
<proteinExistence type="predicted"/>
<reference evidence="3 4" key="1">
    <citation type="submission" date="2022-11" db="EMBL/GenBank/DDBJ databases">
        <title>Study of microbial diversity in lake waters.</title>
        <authorList>
            <person name="Zhang J."/>
        </authorList>
    </citation>
    <scope>NUCLEOTIDE SEQUENCE [LARGE SCALE GENOMIC DNA]</scope>
    <source>
        <strain evidence="3 4">DT12</strain>
    </source>
</reference>
<evidence type="ECO:0000256" key="2">
    <source>
        <dbReference type="SAM" id="Phobius"/>
    </source>
</evidence>
<keyword evidence="2" id="KW-0812">Transmembrane</keyword>
<name>A0ABT3WXQ3_9BACL</name>
<keyword evidence="2" id="KW-1133">Transmembrane helix</keyword>
<dbReference type="EMBL" id="JAPMLT010000002">
    <property type="protein sequence ID" value="MCX7569458.1"/>
    <property type="molecule type" value="Genomic_DNA"/>
</dbReference>
<keyword evidence="2" id="KW-0472">Membrane</keyword>
<gene>
    <name evidence="3" type="ORF">OS242_05750</name>
</gene>
<accession>A0ABT3WXQ3</accession>
<protein>
    <recommendedName>
        <fullName evidence="5">DUF3899 domain-containing protein</fullName>
    </recommendedName>
</protein>
<organism evidence="3 4">
    <name type="scientific">Tumebacillus lacus</name>
    <dbReference type="NCBI Taxonomy" id="2995335"/>
    <lineage>
        <taxon>Bacteria</taxon>
        <taxon>Bacillati</taxon>
        <taxon>Bacillota</taxon>
        <taxon>Bacilli</taxon>
        <taxon>Bacillales</taxon>
        <taxon>Alicyclobacillaceae</taxon>
        <taxon>Tumebacillus</taxon>
    </lineage>
</organism>
<feature type="transmembrane region" description="Helical" evidence="2">
    <location>
        <begin position="111"/>
        <end position="128"/>
    </location>
</feature>
<feature type="transmembrane region" description="Helical" evidence="2">
    <location>
        <begin position="7"/>
        <end position="25"/>
    </location>
</feature>
<comment type="caution">
    <text evidence="3">The sequence shown here is derived from an EMBL/GenBank/DDBJ whole genome shotgun (WGS) entry which is preliminary data.</text>
</comment>
<feature type="region of interest" description="Disordered" evidence="1">
    <location>
        <begin position="77"/>
        <end position="98"/>
    </location>
</feature>
<feature type="compositionally biased region" description="Basic and acidic residues" evidence="1">
    <location>
        <begin position="78"/>
        <end position="98"/>
    </location>
</feature>
<evidence type="ECO:0008006" key="5">
    <source>
        <dbReference type="Google" id="ProtNLM"/>
    </source>
</evidence>
<keyword evidence="4" id="KW-1185">Reference proteome</keyword>